<evidence type="ECO:0000313" key="3">
    <source>
        <dbReference type="EMBL" id="CAE7371992.1"/>
    </source>
</evidence>
<evidence type="ECO:0000256" key="1">
    <source>
        <dbReference type="PIRSR" id="PIRSR605502-1"/>
    </source>
</evidence>
<dbReference type="Pfam" id="PF09409">
    <property type="entry name" value="PUB"/>
    <property type="match status" value="1"/>
</dbReference>
<comment type="caution">
    <text evidence="3">The sequence shown here is derived from an EMBL/GenBank/DDBJ whole genome shotgun (WGS) entry which is preliminary data.</text>
</comment>
<dbReference type="SUPFAM" id="SSF101478">
    <property type="entry name" value="ADP-ribosylglycohydrolase"/>
    <property type="match status" value="1"/>
</dbReference>
<dbReference type="AlphaFoldDB" id="A0A812QH17"/>
<dbReference type="CDD" id="cd09212">
    <property type="entry name" value="PUB"/>
    <property type="match status" value="2"/>
</dbReference>
<evidence type="ECO:0000259" key="2">
    <source>
        <dbReference type="Pfam" id="PF09409"/>
    </source>
</evidence>
<organism evidence="3 4">
    <name type="scientific">Symbiodinium natans</name>
    <dbReference type="NCBI Taxonomy" id="878477"/>
    <lineage>
        <taxon>Eukaryota</taxon>
        <taxon>Sar</taxon>
        <taxon>Alveolata</taxon>
        <taxon>Dinophyceae</taxon>
        <taxon>Suessiales</taxon>
        <taxon>Symbiodiniaceae</taxon>
        <taxon>Symbiodinium</taxon>
    </lineage>
</organism>
<dbReference type="InterPro" id="IPR036705">
    <property type="entry name" value="Ribosyl_crysJ1_sf"/>
</dbReference>
<dbReference type="InterPro" id="IPR036339">
    <property type="entry name" value="PUB-like_dom_sf"/>
</dbReference>
<dbReference type="GO" id="GO:0046872">
    <property type="term" value="F:metal ion binding"/>
    <property type="evidence" value="ECO:0007669"/>
    <property type="project" value="UniProtKB-KW"/>
</dbReference>
<dbReference type="PANTHER" id="PTHR16222">
    <property type="entry name" value="ADP-RIBOSYLGLYCOHYDROLASE"/>
    <property type="match status" value="1"/>
</dbReference>
<protein>
    <submittedName>
        <fullName evidence="3">DraG protein</fullName>
    </submittedName>
</protein>
<feature type="binding site" evidence="1">
    <location>
        <position position="257"/>
    </location>
    <ligand>
        <name>Mg(2+)</name>
        <dbReference type="ChEBI" id="CHEBI:18420"/>
        <label>1</label>
    </ligand>
</feature>
<keyword evidence="1" id="KW-0479">Metal-binding</keyword>
<dbReference type="InterPro" id="IPR018997">
    <property type="entry name" value="PUB_domain"/>
</dbReference>
<sequence length="571" mass="60904">MHKGPRAYAYKDNPKEIKFRRLNPNSDKLKNELLCYGGAFELLNSIGFRQSPDGFLELPPGEAPAAAMALAAVRQHCGGGQGYAAALRGTGGVQAYDVLASVAQSEGGEEVLKLLERILDNVRRYPNSDKYRCINLNKASGQKVMPALELLRLAGFERSSTPAGEEVLQLGRPNVDVLERVWAMVWWAGRGHSILSELPAEGTAAAALGACLGAAAGDALGAPLGGQEPLAVNAFEVDKALEMCGGGLWTVAPGQVTGHTELLLCLAEALAEAEGSVFPTEDVAVRYGRWGKTHPFRADRACLQVFHRPMPPDAMAERAREVNQKSLSSGTLVRCAAVAVMGAALKSPEKAAELANDDARLSHPSRVIAHANSAFAFVIALLIGGTSGSAAVAELERWLKRQQERIRTGIPKPGDGPRGQGFTHLAKGQDVEAWSPPGEELVACEEVLRWVRKALGSEPLPFSDMSATSLLSKEVGSAEIPFCHAVRHLHNGTSFEDAMRATLAAGGDSGTTACVIGSLLGARDGVRGMPERWVRAVLACDQSLGHQRPPEYHPRDLPALVSKILSKPRRL</sequence>
<dbReference type="Gene3D" id="1.10.4080.10">
    <property type="entry name" value="ADP-ribosylation/Crystallin J1"/>
    <property type="match status" value="1"/>
</dbReference>
<dbReference type="SUPFAM" id="SSF143503">
    <property type="entry name" value="PUG domain-like"/>
    <property type="match status" value="2"/>
</dbReference>
<dbReference type="Proteomes" id="UP000604046">
    <property type="component" value="Unassembled WGS sequence"/>
</dbReference>
<dbReference type="OrthoDB" id="312812at2759"/>
<dbReference type="Gene3D" id="1.20.58.2190">
    <property type="match status" value="2"/>
</dbReference>
<dbReference type="InterPro" id="IPR050792">
    <property type="entry name" value="ADP-ribosylglycohydrolase"/>
</dbReference>
<evidence type="ECO:0000313" key="4">
    <source>
        <dbReference type="Proteomes" id="UP000604046"/>
    </source>
</evidence>
<feature type="domain" description="PUB" evidence="2">
    <location>
        <begin position="109"/>
        <end position="179"/>
    </location>
</feature>
<keyword evidence="4" id="KW-1185">Reference proteome</keyword>
<gene>
    <name evidence="3" type="primary">draG</name>
    <name evidence="3" type="ORF">SNAT2548_LOCUS20312</name>
</gene>
<proteinExistence type="predicted"/>
<comment type="cofactor">
    <cofactor evidence="1">
        <name>Mg(2+)</name>
        <dbReference type="ChEBI" id="CHEBI:18420"/>
    </cofactor>
    <text evidence="1">Binds 2 magnesium ions per subunit.</text>
</comment>
<dbReference type="Pfam" id="PF03747">
    <property type="entry name" value="ADP_ribosyl_GH"/>
    <property type="match status" value="1"/>
</dbReference>
<feature type="binding site" evidence="1">
    <location>
        <position position="511"/>
    </location>
    <ligand>
        <name>Mg(2+)</name>
        <dbReference type="ChEBI" id="CHEBI:18420"/>
        <label>1</label>
    </ligand>
</feature>
<dbReference type="InterPro" id="IPR005502">
    <property type="entry name" value="Ribosyl_crysJ1"/>
</dbReference>
<dbReference type="EMBL" id="CAJNDS010002206">
    <property type="protein sequence ID" value="CAE7371992.1"/>
    <property type="molecule type" value="Genomic_DNA"/>
</dbReference>
<name>A0A812QH17_9DINO</name>
<reference evidence="3" key="1">
    <citation type="submission" date="2021-02" db="EMBL/GenBank/DDBJ databases">
        <authorList>
            <person name="Dougan E. K."/>
            <person name="Rhodes N."/>
            <person name="Thang M."/>
            <person name="Chan C."/>
        </authorList>
    </citation>
    <scope>NUCLEOTIDE SEQUENCE</scope>
</reference>
<dbReference type="PANTHER" id="PTHR16222:SF35">
    <property type="entry name" value="ADP-RIBOSYLGLYCOHYDROLASE"/>
    <property type="match status" value="1"/>
</dbReference>
<accession>A0A812QH17</accession>
<keyword evidence="1" id="KW-0460">Magnesium</keyword>
<feature type="binding site" evidence="1">
    <location>
        <position position="508"/>
    </location>
    <ligand>
        <name>Mg(2+)</name>
        <dbReference type="ChEBI" id="CHEBI:18420"/>
        <label>1</label>
    </ligand>
</feature>